<evidence type="ECO:0000256" key="7">
    <source>
        <dbReference type="ARBA" id="ARBA00022737"/>
    </source>
</evidence>
<gene>
    <name evidence="13" type="ORF">A4U43_C07F5720</name>
</gene>
<dbReference type="EMBL" id="CM007387">
    <property type="protein sequence ID" value="ONK62593.1"/>
    <property type="molecule type" value="Genomic_DNA"/>
</dbReference>
<evidence type="ECO:0000313" key="14">
    <source>
        <dbReference type="Proteomes" id="UP000243459"/>
    </source>
</evidence>
<keyword evidence="5" id="KW-0433">Leucine-rich repeat</keyword>
<evidence type="ECO:0000256" key="6">
    <source>
        <dbReference type="ARBA" id="ARBA00022692"/>
    </source>
</evidence>
<evidence type="ECO:0000256" key="1">
    <source>
        <dbReference type="ARBA" id="ARBA00004236"/>
    </source>
</evidence>
<name>A0A5P1EA21_ASPOF</name>
<dbReference type="InterPro" id="IPR001611">
    <property type="entry name" value="Leu-rich_rpt"/>
</dbReference>
<keyword evidence="10" id="KW-0675">Receptor</keyword>
<comment type="subcellular location">
    <subcellularLocation>
        <location evidence="1">Cell membrane</location>
    </subcellularLocation>
    <subcellularLocation>
        <location evidence="12">Endomembrane system</location>
        <topology evidence="12">Single-pass membrane protein</topology>
    </subcellularLocation>
    <subcellularLocation>
        <location evidence="2">Membrane</location>
        <topology evidence="2">Single-pass type I membrane protein</topology>
    </subcellularLocation>
</comment>
<dbReference type="Gramene" id="ONK62593">
    <property type="protein sequence ID" value="ONK62593"/>
    <property type="gene ID" value="A4U43_C07F5720"/>
</dbReference>
<evidence type="ECO:0000256" key="8">
    <source>
        <dbReference type="ARBA" id="ARBA00022989"/>
    </source>
</evidence>
<evidence type="ECO:0000256" key="3">
    <source>
        <dbReference type="ARBA" id="ARBA00009592"/>
    </source>
</evidence>
<evidence type="ECO:0008006" key="15">
    <source>
        <dbReference type="Google" id="ProtNLM"/>
    </source>
</evidence>
<evidence type="ECO:0000256" key="9">
    <source>
        <dbReference type="ARBA" id="ARBA00023136"/>
    </source>
</evidence>
<evidence type="ECO:0000256" key="4">
    <source>
        <dbReference type="ARBA" id="ARBA00022475"/>
    </source>
</evidence>
<evidence type="ECO:0000256" key="12">
    <source>
        <dbReference type="ARBA" id="ARBA00037847"/>
    </source>
</evidence>
<dbReference type="Pfam" id="PF00560">
    <property type="entry name" value="LRR_1"/>
    <property type="match status" value="3"/>
</dbReference>
<dbReference type="Gene3D" id="3.80.10.10">
    <property type="entry name" value="Ribonuclease Inhibitor"/>
    <property type="match status" value="1"/>
</dbReference>
<comment type="similarity">
    <text evidence="3">Belongs to the RLP family.</text>
</comment>
<evidence type="ECO:0000256" key="11">
    <source>
        <dbReference type="ARBA" id="ARBA00023180"/>
    </source>
</evidence>
<evidence type="ECO:0000256" key="2">
    <source>
        <dbReference type="ARBA" id="ARBA00004479"/>
    </source>
</evidence>
<keyword evidence="14" id="KW-1185">Reference proteome</keyword>
<keyword evidence="8" id="KW-1133">Transmembrane helix</keyword>
<dbReference type="OMA" id="PWNISEG"/>
<dbReference type="PANTHER" id="PTHR27004">
    <property type="entry name" value="RECEPTOR-LIKE PROTEIN 12 ISOFORM X1"/>
    <property type="match status" value="1"/>
</dbReference>
<protein>
    <recommendedName>
        <fullName evidence="15">Leucine-rich repeat-containing N-terminal plant-type domain-containing protein</fullName>
    </recommendedName>
</protein>
<dbReference type="SUPFAM" id="SSF52058">
    <property type="entry name" value="L domain-like"/>
    <property type="match status" value="1"/>
</dbReference>
<dbReference type="PANTHER" id="PTHR27004:SF203">
    <property type="entry name" value="LEUCINE-RICH REPEAT-CONTAINING N-TERMINAL PLANT-TYPE DOMAIN-CONTAINING PROTEIN"/>
    <property type="match status" value="1"/>
</dbReference>
<keyword evidence="9" id="KW-0472">Membrane</keyword>
<keyword evidence="7" id="KW-0677">Repeat</keyword>
<evidence type="ECO:0000256" key="10">
    <source>
        <dbReference type="ARBA" id="ARBA00023170"/>
    </source>
</evidence>
<evidence type="ECO:0000256" key="5">
    <source>
        <dbReference type="ARBA" id="ARBA00022614"/>
    </source>
</evidence>
<proteinExistence type="inferred from homology"/>
<organism evidence="13 14">
    <name type="scientific">Asparagus officinalis</name>
    <name type="common">Garden asparagus</name>
    <dbReference type="NCBI Taxonomy" id="4686"/>
    <lineage>
        <taxon>Eukaryota</taxon>
        <taxon>Viridiplantae</taxon>
        <taxon>Streptophyta</taxon>
        <taxon>Embryophyta</taxon>
        <taxon>Tracheophyta</taxon>
        <taxon>Spermatophyta</taxon>
        <taxon>Magnoliopsida</taxon>
        <taxon>Liliopsida</taxon>
        <taxon>Asparagales</taxon>
        <taxon>Asparagaceae</taxon>
        <taxon>Asparagoideae</taxon>
        <taxon>Asparagus</taxon>
    </lineage>
</organism>
<dbReference type="InterPro" id="IPR032675">
    <property type="entry name" value="LRR_dom_sf"/>
</dbReference>
<keyword evidence="6" id="KW-0812">Transmembrane</keyword>
<dbReference type="GO" id="GO:0005886">
    <property type="term" value="C:plasma membrane"/>
    <property type="evidence" value="ECO:0007669"/>
    <property type="project" value="UniProtKB-SubCell"/>
</dbReference>
<dbReference type="Proteomes" id="UP000243459">
    <property type="component" value="Chromosome 7"/>
</dbReference>
<keyword evidence="11" id="KW-0325">Glycoprotein</keyword>
<accession>A0A5P1EA21</accession>
<dbReference type="AlphaFoldDB" id="A0A5P1EA21"/>
<reference evidence="14" key="1">
    <citation type="journal article" date="2017" name="Nat. Commun.">
        <title>The asparagus genome sheds light on the origin and evolution of a young Y chromosome.</title>
        <authorList>
            <person name="Harkess A."/>
            <person name="Zhou J."/>
            <person name="Xu C."/>
            <person name="Bowers J.E."/>
            <person name="Van der Hulst R."/>
            <person name="Ayyampalayam S."/>
            <person name="Mercati F."/>
            <person name="Riccardi P."/>
            <person name="McKain M.R."/>
            <person name="Kakrana A."/>
            <person name="Tang H."/>
            <person name="Ray J."/>
            <person name="Groenendijk J."/>
            <person name="Arikit S."/>
            <person name="Mathioni S.M."/>
            <person name="Nakano M."/>
            <person name="Shan H."/>
            <person name="Telgmann-Rauber A."/>
            <person name="Kanno A."/>
            <person name="Yue Z."/>
            <person name="Chen H."/>
            <person name="Li W."/>
            <person name="Chen Y."/>
            <person name="Xu X."/>
            <person name="Zhang Y."/>
            <person name="Luo S."/>
            <person name="Chen H."/>
            <person name="Gao J."/>
            <person name="Mao Z."/>
            <person name="Pires J.C."/>
            <person name="Luo M."/>
            <person name="Kudrna D."/>
            <person name="Wing R.A."/>
            <person name="Meyers B.C."/>
            <person name="Yi K."/>
            <person name="Kong H."/>
            <person name="Lavrijsen P."/>
            <person name="Sunseri F."/>
            <person name="Falavigna A."/>
            <person name="Ye Y."/>
            <person name="Leebens-Mack J.H."/>
            <person name="Chen G."/>
        </authorList>
    </citation>
    <scope>NUCLEOTIDE SEQUENCE [LARGE SCALE GENOMIC DNA]</scope>
    <source>
        <strain evidence="14">cv. DH0086</strain>
    </source>
</reference>
<sequence length="186" mass="20338">MFTSVEGPLPNFKKNTAITLDLHSNLLKGPIPLPPTSIIIVDYSNNSFSSFIPPKLTSYLNFTIFFSLAHNNVTGETPPSICNAINLVVLDFSDNGLNGLCPPCLLESYNELRVLNLGGNQLRGTIPWNISEGCGLRTINFNDNHLEGNVPKLVTRCSELEVLDLGSNHISGLSPFGWGAFVLFEF</sequence>
<keyword evidence="4" id="KW-1003">Cell membrane</keyword>
<evidence type="ECO:0000313" key="13">
    <source>
        <dbReference type="EMBL" id="ONK62593.1"/>
    </source>
</evidence>